<reference evidence="4 5" key="1">
    <citation type="submission" date="2019-02" db="EMBL/GenBank/DDBJ databases">
        <title>Flavobacterium sp. RD-2-33 isolated from forest soil.</title>
        <authorList>
            <person name="Chaudhary D.K."/>
        </authorList>
    </citation>
    <scope>NUCLEOTIDE SEQUENCE [LARGE SCALE GENOMIC DNA]</scope>
    <source>
        <strain evidence="4 5">RD-2-33</strain>
    </source>
</reference>
<dbReference type="Gene3D" id="2.60.40.1120">
    <property type="entry name" value="Carboxypeptidase-like, regulatory domain"/>
    <property type="match status" value="1"/>
</dbReference>
<evidence type="ECO:0000256" key="1">
    <source>
        <dbReference type="SAM" id="SignalP"/>
    </source>
</evidence>
<evidence type="ECO:0000313" key="5">
    <source>
        <dbReference type="Proteomes" id="UP000293300"/>
    </source>
</evidence>
<evidence type="ECO:0000259" key="2">
    <source>
        <dbReference type="Pfam" id="PF14321"/>
    </source>
</evidence>
<feature type="signal peptide" evidence="1">
    <location>
        <begin position="1"/>
        <end position="23"/>
    </location>
</feature>
<dbReference type="RefSeq" id="WP_131476241.1">
    <property type="nucleotide sequence ID" value="NZ_SJPE01000009.1"/>
</dbReference>
<dbReference type="Pfam" id="PF14686">
    <property type="entry name" value="fn3_3"/>
    <property type="match status" value="1"/>
</dbReference>
<organism evidence="4 5">
    <name type="scientific">Flavobacterium silvisoli</name>
    <dbReference type="NCBI Taxonomy" id="2529433"/>
    <lineage>
        <taxon>Bacteria</taxon>
        <taxon>Pseudomonadati</taxon>
        <taxon>Bacteroidota</taxon>
        <taxon>Flavobacteriia</taxon>
        <taxon>Flavobacteriales</taxon>
        <taxon>Flavobacteriaceae</taxon>
        <taxon>Flavobacterium</taxon>
    </lineage>
</organism>
<dbReference type="AlphaFoldDB" id="A0A4Q9YX51"/>
<protein>
    <submittedName>
        <fullName evidence="4">DUF4382 domain-containing protein</fullName>
    </submittedName>
</protein>
<comment type="caution">
    <text evidence="4">The sequence shown here is derived from an EMBL/GenBank/DDBJ whole genome shotgun (WGS) entry which is preliminary data.</text>
</comment>
<dbReference type="InterPro" id="IPR029413">
    <property type="entry name" value="RG-lyase_II"/>
</dbReference>
<name>A0A4Q9YX51_9FLAO</name>
<feature type="domain" description="Rhamnogalacturonan lyase" evidence="3">
    <location>
        <begin position="176"/>
        <end position="247"/>
    </location>
</feature>
<dbReference type="PROSITE" id="PS51257">
    <property type="entry name" value="PROKAR_LIPOPROTEIN"/>
    <property type="match status" value="1"/>
</dbReference>
<keyword evidence="1" id="KW-0732">Signal</keyword>
<dbReference type="Pfam" id="PF14321">
    <property type="entry name" value="DUF4382"/>
    <property type="match status" value="1"/>
</dbReference>
<keyword evidence="5" id="KW-1185">Reference proteome</keyword>
<feature type="chain" id="PRO_5020776441" evidence="1">
    <location>
        <begin position="24"/>
        <end position="255"/>
    </location>
</feature>
<accession>A0A4Q9YX51</accession>
<feature type="domain" description="DUF4382" evidence="2">
    <location>
        <begin position="32"/>
        <end position="164"/>
    </location>
</feature>
<dbReference type="EMBL" id="SJPE01000009">
    <property type="protein sequence ID" value="TBX68397.1"/>
    <property type="molecule type" value="Genomic_DNA"/>
</dbReference>
<evidence type="ECO:0000313" key="4">
    <source>
        <dbReference type="EMBL" id="TBX68397.1"/>
    </source>
</evidence>
<dbReference type="OrthoDB" id="2111471at2"/>
<dbReference type="GO" id="GO:0030246">
    <property type="term" value="F:carbohydrate binding"/>
    <property type="evidence" value="ECO:0007669"/>
    <property type="project" value="InterPro"/>
</dbReference>
<dbReference type="InterPro" id="IPR013784">
    <property type="entry name" value="Carb-bd-like_fold"/>
</dbReference>
<evidence type="ECO:0000259" key="3">
    <source>
        <dbReference type="Pfam" id="PF14686"/>
    </source>
</evidence>
<gene>
    <name evidence="4" type="ORF">EZL74_08785</name>
</gene>
<sequence>MKKIVIMLAAVSAIILYSCSSDSSSSGSYSYKVRMTDAPGPFSEVNVDIQSVQVIGANGEAVTLNTNAGIYNLLDFTNGADTLIASSSLNSATVSQIRLILGPNNSVVLDGVTYPLSTPSAEQSGLKLLVNQTLQADIDNNILIDFDANTSVIQTGNGTFKLKPVLRTVVSAITGNIEGNITPVGSLAMVSAVSTSNIEFTSNVDANGDFKITGLPPGTYTVTITPLLPLLPVVQTNVVVQAGASTELGLIALQS</sequence>
<dbReference type="Proteomes" id="UP000293300">
    <property type="component" value="Unassembled WGS sequence"/>
</dbReference>
<dbReference type="InterPro" id="IPR025491">
    <property type="entry name" value="DUF4382"/>
</dbReference>
<dbReference type="SUPFAM" id="SSF49452">
    <property type="entry name" value="Starch-binding domain-like"/>
    <property type="match status" value="1"/>
</dbReference>
<proteinExistence type="predicted"/>